<dbReference type="AlphaFoldDB" id="A0A426V416"/>
<dbReference type="GO" id="GO:0046872">
    <property type="term" value="F:metal ion binding"/>
    <property type="evidence" value="ECO:0007669"/>
    <property type="project" value="UniProtKB-KW"/>
</dbReference>
<dbReference type="PRINTS" id="PR00162">
    <property type="entry name" value="RIESKE"/>
</dbReference>
<evidence type="ECO:0000256" key="4">
    <source>
        <dbReference type="ARBA" id="ARBA00023014"/>
    </source>
</evidence>
<evidence type="ECO:0000313" key="7">
    <source>
        <dbReference type="EMBL" id="RRS01571.1"/>
    </source>
</evidence>
<dbReference type="Pfam" id="PF00355">
    <property type="entry name" value="Rieske"/>
    <property type="match status" value="1"/>
</dbReference>
<evidence type="ECO:0000259" key="6">
    <source>
        <dbReference type="PROSITE" id="PS51296"/>
    </source>
</evidence>
<evidence type="ECO:0000256" key="3">
    <source>
        <dbReference type="ARBA" id="ARBA00023004"/>
    </source>
</evidence>
<dbReference type="CDD" id="cd03477">
    <property type="entry name" value="Rieske_YhfW_C"/>
    <property type="match status" value="1"/>
</dbReference>
<protein>
    <submittedName>
        <fullName evidence="7">FAD-dependent oxidoreductase</fullName>
    </submittedName>
</protein>
<sequence>MNTNHADLTSYWLASAPAPEHPRLPDGLEVDVAVVGGGIAGLCTAHGLARAGLSVAVVEADRIAAGVTGHTTAKLSAQHNQVYAHLKDAFGADAARDYATAQTEAIAHLRADVQELGVDCDLETAPSFVYCESEEGVAALKAEADAAREAGLDASFTVETGLPFPVAGAVRVEDQAQFHPRRYLLAVAEDLLARGGRIFEHSRIVDVEADGDGQRLTTEGGAALRSRWAVIATHYPTVNRVRLFSRLKPRRELVVAAPVPATADPAGMYITSEDGTRSVRTAPFAEGSRLLIVTGEQFTPGDPGTAERYARLEAWAADRFGAKDFAYRWAAQDNGTPDKVPFVGPMPGGDGLFVATGFGGWGMSNGVAAARLLTGLITETPPAWAGLFDPTRLHLAKEAGPIASNQKTVMAHLVGDRLTPAPAHSPDELAPGQGAVVRVDGHLRAVYRDDAGDLHTRSATCTHMGCVVGFNDAERTWECPCHGSRFDTDGAVLQGPALAPLRDESV</sequence>
<evidence type="ECO:0000256" key="2">
    <source>
        <dbReference type="ARBA" id="ARBA00022723"/>
    </source>
</evidence>
<feature type="domain" description="Rieske" evidence="6">
    <location>
        <begin position="421"/>
        <end position="506"/>
    </location>
</feature>
<evidence type="ECO:0000256" key="1">
    <source>
        <dbReference type="ARBA" id="ARBA00022714"/>
    </source>
</evidence>
<name>A0A426V416_9ACTN</name>
<dbReference type="GO" id="GO:0051537">
    <property type="term" value="F:2 iron, 2 sulfur cluster binding"/>
    <property type="evidence" value="ECO:0007669"/>
    <property type="project" value="UniProtKB-KW"/>
</dbReference>
<dbReference type="PANTHER" id="PTHR13847">
    <property type="entry name" value="SARCOSINE DEHYDROGENASE-RELATED"/>
    <property type="match status" value="1"/>
</dbReference>
<keyword evidence="8" id="KW-1185">Reference proteome</keyword>
<organism evidence="7 8">
    <name type="scientific">Glycomyces terrestris</name>
    <dbReference type="NCBI Taxonomy" id="2493553"/>
    <lineage>
        <taxon>Bacteria</taxon>
        <taxon>Bacillati</taxon>
        <taxon>Actinomycetota</taxon>
        <taxon>Actinomycetes</taxon>
        <taxon>Glycomycetales</taxon>
        <taxon>Glycomycetaceae</taxon>
        <taxon>Glycomyces</taxon>
    </lineage>
</organism>
<evidence type="ECO:0000256" key="5">
    <source>
        <dbReference type="ARBA" id="ARBA00023157"/>
    </source>
</evidence>
<dbReference type="InterPro" id="IPR036922">
    <property type="entry name" value="Rieske_2Fe-2S_sf"/>
</dbReference>
<dbReference type="SUPFAM" id="SSF50022">
    <property type="entry name" value="ISP domain"/>
    <property type="match status" value="1"/>
</dbReference>
<gene>
    <name evidence="7" type="ORF">EIW28_02040</name>
</gene>
<keyword evidence="2" id="KW-0479">Metal-binding</keyword>
<dbReference type="GO" id="GO:0016705">
    <property type="term" value="F:oxidoreductase activity, acting on paired donors, with incorporation or reduction of molecular oxygen"/>
    <property type="evidence" value="ECO:0007669"/>
    <property type="project" value="UniProtKB-ARBA"/>
</dbReference>
<dbReference type="Proteomes" id="UP000277256">
    <property type="component" value="Unassembled WGS sequence"/>
</dbReference>
<proteinExistence type="predicted"/>
<dbReference type="InterPro" id="IPR005805">
    <property type="entry name" value="Rieske_Fe-S_prot_C"/>
</dbReference>
<dbReference type="Pfam" id="PF01266">
    <property type="entry name" value="DAO"/>
    <property type="match status" value="1"/>
</dbReference>
<dbReference type="GO" id="GO:0016020">
    <property type="term" value="C:membrane"/>
    <property type="evidence" value="ECO:0007669"/>
    <property type="project" value="InterPro"/>
</dbReference>
<evidence type="ECO:0000313" key="8">
    <source>
        <dbReference type="Proteomes" id="UP000277256"/>
    </source>
</evidence>
<dbReference type="EMBL" id="RSEB01000001">
    <property type="protein sequence ID" value="RRS01571.1"/>
    <property type="molecule type" value="Genomic_DNA"/>
</dbReference>
<keyword evidence="3" id="KW-0408">Iron</keyword>
<dbReference type="Gene3D" id="3.30.9.10">
    <property type="entry name" value="D-Amino Acid Oxidase, subunit A, domain 2"/>
    <property type="match status" value="1"/>
</dbReference>
<dbReference type="InterPro" id="IPR036188">
    <property type="entry name" value="FAD/NAD-bd_sf"/>
</dbReference>
<dbReference type="Gene3D" id="3.50.50.60">
    <property type="entry name" value="FAD/NAD(P)-binding domain"/>
    <property type="match status" value="1"/>
</dbReference>
<accession>A0A426V416</accession>
<comment type="caution">
    <text evidence="7">The sequence shown here is derived from an EMBL/GenBank/DDBJ whole genome shotgun (WGS) entry which is preliminary data.</text>
</comment>
<dbReference type="SUPFAM" id="SSF51905">
    <property type="entry name" value="FAD/NAD(P)-binding domain"/>
    <property type="match status" value="1"/>
</dbReference>
<keyword evidence="1" id="KW-0001">2Fe-2S</keyword>
<reference evidence="7 8" key="1">
    <citation type="submission" date="2018-12" db="EMBL/GenBank/DDBJ databases">
        <title>Glycomyces sp. YIM 121974 draft genome.</title>
        <authorList>
            <person name="Li Q."/>
        </authorList>
    </citation>
    <scope>NUCLEOTIDE SEQUENCE [LARGE SCALE GENOMIC DNA]</scope>
    <source>
        <strain evidence="7 8">YIM 121974</strain>
    </source>
</reference>
<dbReference type="InterPro" id="IPR038010">
    <property type="entry name" value="YhfW_C"/>
</dbReference>
<dbReference type="GO" id="GO:0005737">
    <property type="term" value="C:cytoplasm"/>
    <property type="evidence" value="ECO:0007669"/>
    <property type="project" value="TreeGrafter"/>
</dbReference>
<dbReference type="OrthoDB" id="9767869at2"/>
<keyword evidence="4" id="KW-0411">Iron-sulfur</keyword>
<dbReference type="InterPro" id="IPR006076">
    <property type="entry name" value="FAD-dep_OxRdtase"/>
</dbReference>
<dbReference type="Gene3D" id="2.102.10.10">
    <property type="entry name" value="Rieske [2Fe-2S] iron-sulphur domain"/>
    <property type="match status" value="1"/>
</dbReference>
<dbReference type="PROSITE" id="PS51296">
    <property type="entry name" value="RIESKE"/>
    <property type="match status" value="1"/>
</dbReference>
<keyword evidence="5" id="KW-1015">Disulfide bond</keyword>
<dbReference type="RefSeq" id="WP_125246048.1">
    <property type="nucleotide sequence ID" value="NZ_RSEB01000001.1"/>
</dbReference>
<dbReference type="InterPro" id="IPR017941">
    <property type="entry name" value="Rieske_2Fe-2S"/>
</dbReference>
<dbReference type="PANTHER" id="PTHR13847:SF274">
    <property type="entry name" value="RIESKE 2FE-2S IRON-SULFUR PROTEIN YHFW-RELATED"/>
    <property type="match status" value="1"/>
</dbReference>
<dbReference type="GO" id="GO:0004497">
    <property type="term" value="F:monooxygenase activity"/>
    <property type="evidence" value="ECO:0007669"/>
    <property type="project" value="UniProtKB-ARBA"/>
</dbReference>